<gene>
    <name evidence="8" type="primary">LOC117576717</name>
</gene>
<evidence type="ECO:0000256" key="3">
    <source>
        <dbReference type="ARBA" id="ARBA00022801"/>
    </source>
</evidence>
<evidence type="ECO:0000313" key="7">
    <source>
        <dbReference type="Proteomes" id="UP000515160"/>
    </source>
</evidence>
<dbReference type="GO" id="GO:0004725">
    <property type="term" value="F:protein tyrosine phosphatase activity"/>
    <property type="evidence" value="ECO:0007669"/>
    <property type="project" value="InterPro"/>
</dbReference>
<dbReference type="Proteomes" id="UP000515160">
    <property type="component" value="Chromosome 2R"/>
</dbReference>
<keyword evidence="7" id="KW-1185">Reference proteome</keyword>
<evidence type="ECO:0000256" key="4">
    <source>
        <dbReference type="ARBA" id="ARBA00022912"/>
    </source>
</evidence>
<dbReference type="GO" id="GO:0003993">
    <property type="term" value="F:acid phosphatase activity"/>
    <property type="evidence" value="ECO:0007669"/>
    <property type="project" value="UniProtKB-EC"/>
</dbReference>
<dbReference type="CDD" id="cd16343">
    <property type="entry name" value="LMWPTP"/>
    <property type="match status" value="1"/>
</dbReference>
<dbReference type="SUPFAM" id="SSF52788">
    <property type="entry name" value="Phosphotyrosine protein phosphatases I"/>
    <property type="match status" value="1"/>
</dbReference>
<dbReference type="PANTHER" id="PTHR11717">
    <property type="entry name" value="LOW MOLECULAR WEIGHT PROTEIN TYROSINE PHOSPHATASE"/>
    <property type="match status" value="1"/>
</dbReference>
<name>A0A6P8ZF68_DROAB</name>
<dbReference type="GeneID" id="117576717"/>
<evidence type="ECO:0000259" key="6">
    <source>
        <dbReference type="SMART" id="SM00226"/>
    </source>
</evidence>
<dbReference type="InterPro" id="IPR023485">
    <property type="entry name" value="Ptyr_pPase"/>
</dbReference>
<evidence type="ECO:0000256" key="5">
    <source>
        <dbReference type="PIRSR" id="PIRSR617867-1"/>
    </source>
</evidence>
<dbReference type="Gene3D" id="3.40.50.2300">
    <property type="match status" value="1"/>
</dbReference>
<organism evidence="7 8">
    <name type="scientific">Drosophila albomicans</name>
    <name type="common">Fruit fly</name>
    <dbReference type="NCBI Taxonomy" id="7291"/>
    <lineage>
        <taxon>Eukaryota</taxon>
        <taxon>Metazoa</taxon>
        <taxon>Ecdysozoa</taxon>
        <taxon>Arthropoda</taxon>
        <taxon>Hexapoda</taxon>
        <taxon>Insecta</taxon>
        <taxon>Pterygota</taxon>
        <taxon>Neoptera</taxon>
        <taxon>Endopterygota</taxon>
        <taxon>Diptera</taxon>
        <taxon>Brachycera</taxon>
        <taxon>Muscomorpha</taxon>
        <taxon>Ephydroidea</taxon>
        <taxon>Drosophilidae</taxon>
        <taxon>Drosophila</taxon>
    </lineage>
</organism>
<dbReference type="InterPro" id="IPR050438">
    <property type="entry name" value="LMW_PTPase"/>
</dbReference>
<dbReference type="EC" id="3.1.3.2" evidence="2"/>
<protein>
    <recommendedName>
        <fullName evidence="2">acid phosphatase</fullName>
        <ecNumber evidence="2">3.1.3.2</ecNumber>
    </recommendedName>
</protein>
<dbReference type="AlphaFoldDB" id="A0A6P8ZF68"/>
<evidence type="ECO:0000256" key="2">
    <source>
        <dbReference type="ARBA" id="ARBA00012646"/>
    </source>
</evidence>
<evidence type="ECO:0000313" key="8">
    <source>
        <dbReference type="RefSeq" id="XP_034117627.2"/>
    </source>
</evidence>
<dbReference type="Pfam" id="PF01451">
    <property type="entry name" value="LMWPc"/>
    <property type="match status" value="1"/>
</dbReference>
<keyword evidence="4" id="KW-0904">Protein phosphatase</keyword>
<feature type="active site" description="Nucleophile" evidence="5">
    <location>
        <position position="10"/>
    </location>
</feature>
<accession>A0A6P8ZF68</accession>
<dbReference type="OrthoDB" id="3388at2759"/>
<dbReference type="SMART" id="SM00226">
    <property type="entry name" value="LMWPc"/>
    <property type="match status" value="1"/>
</dbReference>
<dbReference type="InterPro" id="IPR036196">
    <property type="entry name" value="Ptyr_pPase_sf"/>
</dbReference>
<keyword evidence="3" id="KW-0378">Hydrolase</keyword>
<dbReference type="PRINTS" id="PR00719">
    <property type="entry name" value="LMWPTPASE"/>
</dbReference>
<comment type="similarity">
    <text evidence="1">Belongs to the low molecular weight phosphotyrosine protein phosphatase family.</text>
</comment>
<evidence type="ECO:0000256" key="1">
    <source>
        <dbReference type="ARBA" id="ARBA00011063"/>
    </source>
</evidence>
<feature type="active site" description="Proton donor" evidence="5">
    <location>
        <position position="127"/>
    </location>
</feature>
<dbReference type="RefSeq" id="XP_034117627.2">
    <property type="nucleotide sequence ID" value="XM_034261736.2"/>
</dbReference>
<reference evidence="8" key="1">
    <citation type="submission" date="2025-08" db="UniProtKB">
        <authorList>
            <consortium name="RefSeq"/>
        </authorList>
    </citation>
    <scope>IDENTIFICATION</scope>
    <source>
        <strain evidence="8">15112-1751.03</strain>
        <tissue evidence="8">Whole Adult</tissue>
    </source>
</reference>
<feature type="domain" description="Phosphotyrosine protein phosphatase I" evidence="6">
    <location>
        <begin position="4"/>
        <end position="154"/>
    </location>
</feature>
<proteinExistence type="inferred from homology"/>
<dbReference type="InterPro" id="IPR017867">
    <property type="entry name" value="Tyr_phospatase_low_mol_wt"/>
</dbReference>
<sequence length="233" mass="26677">MSYKKLLFVCMGNSCGSPMAEAIMQNLMVKTSLYWEIDSAALRTWNIGRKPHKQCLRVLREHGLRSDHFCRLLTVHDFSYFDHIIAMNEHVHKELMLWANGNHVQNTSNVVMLGSYTKNGKSVSLIDLSPSRKLKAFRIAYYQIKDCCKQLILSQHVKIVRYDLPSTDEEDEQNLDTMLRSGSPESDKSLSEIMPDLVKRYPSRTSVSTVSSVHNCLEKKLCDNCGQQFLATL</sequence>
<dbReference type="PANTHER" id="PTHR11717:SF29">
    <property type="entry name" value="ACID PHOSPHATASE"/>
    <property type="match status" value="1"/>
</dbReference>